<dbReference type="PANTHER" id="PTHR43449:SF1">
    <property type="entry name" value="POLYMERASE BETA NUCLEOTIDYLTRANSFERASE DOMAIN-CONTAINING PROTEIN"/>
    <property type="match status" value="1"/>
</dbReference>
<gene>
    <name evidence="2" type="ORF">EDD71_102101</name>
</gene>
<feature type="domain" description="Polymerase beta nucleotidyltransferase" evidence="1">
    <location>
        <begin position="12"/>
        <end position="101"/>
    </location>
</feature>
<dbReference type="OrthoDB" id="9803106at2"/>
<proteinExistence type="predicted"/>
<dbReference type="EMBL" id="SOAZ01000002">
    <property type="protein sequence ID" value="TDT63341.1"/>
    <property type="molecule type" value="Genomic_DNA"/>
</dbReference>
<evidence type="ECO:0000313" key="3">
    <source>
        <dbReference type="Proteomes" id="UP000295325"/>
    </source>
</evidence>
<dbReference type="CDD" id="cd05403">
    <property type="entry name" value="NT_KNTase_like"/>
    <property type="match status" value="1"/>
</dbReference>
<dbReference type="InterPro" id="IPR041633">
    <property type="entry name" value="Polbeta"/>
</dbReference>
<dbReference type="Pfam" id="PF18765">
    <property type="entry name" value="Polbeta"/>
    <property type="match status" value="1"/>
</dbReference>
<dbReference type="SUPFAM" id="SSF81301">
    <property type="entry name" value="Nucleotidyltransferase"/>
    <property type="match status" value="1"/>
</dbReference>
<dbReference type="AlphaFoldDB" id="A0A4R7KV27"/>
<comment type="caution">
    <text evidence="2">The sequence shown here is derived from an EMBL/GenBank/DDBJ whole genome shotgun (WGS) entry which is preliminary data.</text>
</comment>
<accession>A0A4R7KV27</accession>
<dbReference type="Proteomes" id="UP000295325">
    <property type="component" value="Unassembled WGS sequence"/>
</dbReference>
<dbReference type="Gene3D" id="3.30.460.10">
    <property type="entry name" value="Beta Polymerase, domain 2"/>
    <property type="match status" value="1"/>
</dbReference>
<evidence type="ECO:0000259" key="1">
    <source>
        <dbReference type="Pfam" id="PF18765"/>
    </source>
</evidence>
<sequence>MNQFGISEELLNSIICILKKNKFVNLAYIFGSRARGDFRANSDIDICIFGELSHIELNLITDKFLELNTPLDFDVVNFEKIKKEEFKKSILRDGVKIYERKNI</sequence>
<keyword evidence="3" id="KW-1185">Reference proteome</keyword>
<evidence type="ECO:0000313" key="2">
    <source>
        <dbReference type="EMBL" id="TDT63341.1"/>
    </source>
</evidence>
<protein>
    <recommendedName>
        <fullName evidence="1">Polymerase beta nucleotidyltransferase domain-containing protein</fullName>
    </recommendedName>
</protein>
<dbReference type="RefSeq" id="WP_133626998.1">
    <property type="nucleotide sequence ID" value="NZ_SOAZ01000002.1"/>
</dbReference>
<dbReference type="PANTHER" id="PTHR43449">
    <property type="entry name" value="NUCLEOTIDYLTRANSFERASE"/>
    <property type="match status" value="1"/>
</dbReference>
<organism evidence="2 3">
    <name type="scientific">Fonticella tunisiensis</name>
    <dbReference type="NCBI Taxonomy" id="1096341"/>
    <lineage>
        <taxon>Bacteria</taxon>
        <taxon>Bacillati</taxon>
        <taxon>Bacillota</taxon>
        <taxon>Clostridia</taxon>
        <taxon>Eubacteriales</taxon>
        <taxon>Clostridiaceae</taxon>
        <taxon>Fonticella</taxon>
    </lineage>
</organism>
<dbReference type="InterPro" id="IPR043519">
    <property type="entry name" value="NT_sf"/>
</dbReference>
<name>A0A4R7KV27_9CLOT</name>
<reference evidence="2 3" key="1">
    <citation type="submission" date="2019-03" db="EMBL/GenBank/DDBJ databases">
        <title>Genomic Encyclopedia of Type Strains, Phase IV (KMG-IV): sequencing the most valuable type-strain genomes for metagenomic binning, comparative biology and taxonomic classification.</title>
        <authorList>
            <person name="Goeker M."/>
        </authorList>
    </citation>
    <scope>NUCLEOTIDE SEQUENCE [LARGE SCALE GENOMIC DNA]</scope>
    <source>
        <strain evidence="2 3">DSM 24455</strain>
    </source>
</reference>